<proteinExistence type="predicted"/>
<dbReference type="PANTHER" id="PTHR31989">
    <property type="entry name" value="NAC DOMAIN-CONTAINING PROTEIN 82-RELATED"/>
    <property type="match status" value="1"/>
</dbReference>
<evidence type="ECO:0000256" key="6">
    <source>
        <dbReference type="SAM" id="Phobius"/>
    </source>
</evidence>
<comment type="subcellular location">
    <subcellularLocation>
        <location evidence="1">Nucleus</location>
    </subcellularLocation>
</comment>
<protein>
    <recommendedName>
        <fullName evidence="7">NAC domain-containing protein</fullName>
    </recommendedName>
</protein>
<evidence type="ECO:0000256" key="1">
    <source>
        <dbReference type="ARBA" id="ARBA00004123"/>
    </source>
</evidence>
<evidence type="ECO:0000256" key="3">
    <source>
        <dbReference type="ARBA" id="ARBA00023125"/>
    </source>
</evidence>
<keyword evidence="3" id="KW-0238">DNA-binding</keyword>
<sequence>MANPIPDAGALIRPKDKELVNLLAEIILTDYEDPRIPVININAHEPWELPSKSICLMHFFLISTILMIYYACAGLSGVVNSNDREWYFLRPSQKRNRRTTAAGYWKTSGYGSRIKERGEEIGTKTILVYHTGRTPTGVRTRWVIHEYNATCLPDVLRSFILCKVMDKSDGGGNSPNYIEGETGSDSNLMTDNSAYQATVNGTPQQVKEKNKLSFLQRIHAKIINHHELINAYSSGILSTGSRATAVSGLLGRLE</sequence>
<keyword evidence="6" id="KW-0472">Membrane</keyword>
<evidence type="ECO:0000256" key="2">
    <source>
        <dbReference type="ARBA" id="ARBA00023015"/>
    </source>
</evidence>
<keyword evidence="6" id="KW-1133">Transmembrane helix</keyword>
<evidence type="ECO:0000313" key="8">
    <source>
        <dbReference type="EMBL" id="OAY43374.1"/>
    </source>
</evidence>
<dbReference type="InterPro" id="IPR036093">
    <property type="entry name" value="NAC_dom_sf"/>
</dbReference>
<dbReference type="PROSITE" id="PS51005">
    <property type="entry name" value="NAC"/>
    <property type="match status" value="1"/>
</dbReference>
<dbReference type="InterPro" id="IPR003441">
    <property type="entry name" value="NAC-dom"/>
</dbReference>
<accession>A0A2C9VDY7</accession>
<keyword evidence="5" id="KW-0539">Nucleus</keyword>
<dbReference type="GO" id="GO:0005634">
    <property type="term" value="C:nucleus"/>
    <property type="evidence" value="ECO:0007669"/>
    <property type="project" value="UniProtKB-SubCell"/>
</dbReference>
<keyword evidence="6" id="KW-0812">Transmembrane</keyword>
<organism evidence="8">
    <name type="scientific">Manihot esculenta</name>
    <name type="common">Cassava</name>
    <name type="synonym">Jatropha manihot</name>
    <dbReference type="NCBI Taxonomy" id="3983"/>
    <lineage>
        <taxon>Eukaryota</taxon>
        <taxon>Viridiplantae</taxon>
        <taxon>Streptophyta</taxon>
        <taxon>Embryophyta</taxon>
        <taxon>Tracheophyta</taxon>
        <taxon>Spermatophyta</taxon>
        <taxon>Magnoliopsida</taxon>
        <taxon>eudicotyledons</taxon>
        <taxon>Gunneridae</taxon>
        <taxon>Pentapetalae</taxon>
        <taxon>rosids</taxon>
        <taxon>fabids</taxon>
        <taxon>Malpighiales</taxon>
        <taxon>Euphorbiaceae</taxon>
        <taxon>Crotonoideae</taxon>
        <taxon>Manihoteae</taxon>
        <taxon>Manihot</taxon>
    </lineage>
</organism>
<dbReference type="SMR" id="A0A2C9VDY7"/>
<name>A0A2C9VDY7_MANES</name>
<dbReference type="STRING" id="3983.A0A2C9VDY7"/>
<feature type="transmembrane region" description="Helical" evidence="6">
    <location>
        <begin position="56"/>
        <end position="79"/>
    </location>
</feature>
<feature type="domain" description="NAC" evidence="7">
    <location>
        <begin position="6"/>
        <end position="167"/>
    </location>
</feature>
<keyword evidence="2" id="KW-0805">Transcription regulation</keyword>
<keyword evidence="4" id="KW-0804">Transcription</keyword>
<evidence type="ECO:0000256" key="4">
    <source>
        <dbReference type="ARBA" id="ARBA00023163"/>
    </source>
</evidence>
<dbReference type="GO" id="GO:0003677">
    <property type="term" value="F:DNA binding"/>
    <property type="evidence" value="ECO:0007669"/>
    <property type="project" value="UniProtKB-KW"/>
</dbReference>
<dbReference type="EMBL" id="CM004394">
    <property type="protein sequence ID" value="OAY43374.1"/>
    <property type="molecule type" value="Genomic_DNA"/>
</dbReference>
<evidence type="ECO:0000259" key="7">
    <source>
        <dbReference type="PROSITE" id="PS51005"/>
    </source>
</evidence>
<dbReference type="AlphaFoldDB" id="A0A2C9VDY7"/>
<reference evidence="8" key="1">
    <citation type="submission" date="2016-02" db="EMBL/GenBank/DDBJ databases">
        <title>WGS assembly of Manihot esculenta.</title>
        <authorList>
            <person name="Bredeson J.V."/>
            <person name="Prochnik S.E."/>
            <person name="Lyons J.B."/>
            <person name="Schmutz J."/>
            <person name="Grimwood J."/>
            <person name="Vrebalov J."/>
            <person name="Bart R.S."/>
            <person name="Amuge T."/>
            <person name="Ferguson M.E."/>
            <person name="Green R."/>
            <person name="Putnam N."/>
            <person name="Stites J."/>
            <person name="Rounsley S."/>
            <person name="Rokhsar D.S."/>
        </authorList>
    </citation>
    <scope>NUCLEOTIDE SEQUENCE [LARGE SCALE GENOMIC DNA]</scope>
    <source>
        <tissue evidence="8">Leaf</tissue>
    </source>
</reference>
<dbReference type="GO" id="GO:0006355">
    <property type="term" value="P:regulation of DNA-templated transcription"/>
    <property type="evidence" value="ECO:0007669"/>
    <property type="project" value="InterPro"/>
</dbReference>
<evidence type="ECO:0000256" key="5">
    <source>
        <dbReference type="ARBA" id="ARBA00023242"/>
    </source>
</evidence>
<gene>
    <name evidence="8" type="ORF">MANES_08G065000</name>
</gene>
<dbReference type="Pfam" id="PF02365">
    <property type="entry name" value="NAM"/>
    <property type="match status" value="1"/>
</dbReference>
<dbReference type="SUPFAM" id="SSF101941">
    <property type="entry name" value="NAC domain"/>
    <property type="match status" value="1"/>
</dbReference>
<dbReference type="Gene3D" id="2.170.150.80">
    <property type="entry name" value="NAC domain"/>
    <property type="match status" value="1"/>
</dbReference>